<dbReference type="GO" id="GO:0003677">
    <property type="term" value="F:DNA binding"/>
    <property type="evidence" value="ECO:0007669"/>
    <property type="project" value="UniProtKB-KW"/>
</dbReference>
<dbReference type="AlphaFoldDB" id="A0A657LXS3"/>
<dbReference type="GO" id="GO:0032993">
    <property type="term" value="C:protein-DNA complex"/>
    <property type="evidence" value="ECO:0007669"/>
    <property type="project" value="TreeGrafter"/>
</dbReference>
<comment type="function">
    <text evidence="5">Transcriptional regulator of the ttuABCDE tartrate utilization operon.</text>
</comment>
<dbReference type="EMBL" id="LSRP01000005">
    <property type="protein sequence ID" value="OJG00937.1"/>
    <property type="molecule type" value="Genomic_DNA"/>
</dbReference>
<comment type="similarity">
    <text evidence="1">Belongs to the LysR transcriptional regulatory family.</text>
</comment>
<dbReference type="PANTHER" id="PTHR30346:SF0">
    <property type="entry name" value="HCA OPERON TRANSCRIPTIONAL ACTIVATOR HCAR"/>
    <property type="match status" value="1"/>
</dbReference>
<evidence type="ECO:0000256" key="1">
    <source>
        <dbReference type="ARBA" id="ARBA00009437"/>
    </source>
</evidence>
<dbReference type="SUPFAM" id="SSF46785">
    <property type="entry name" value="Winged helix' DNA-binding domain"/>
    <property type="match status" value="1"/>
</dbReference>
<keyword evidence="3" id="KW-0238">DNA-binding</keyword>
<organism evidence="9 10">
    <name type="scientific">Pararhizobium antarcticum</name>
    <dbReference type="NCBI Taxonomy" id="1798805"/>
    <lineage>
        <taxon>Bacteria</taxon>
        <taxon>Pseudomonadati</taxon>
        <taxon>Pseudomonadota</taxon>
        <taxon>Alphaproteobacteria</taxon>
        <taxon>Hyphomicrobiales</taxon>
        <taxon>Rhizobiaceae</taxon>
        <taxon>Rhizobium/Agrobacterium group</taxon>
        <taxon>Pararhizobium</taxon>
    </lineage>
</organism>
<dbReference type="Gene3D" id="1.10.10.10">
    <property type="entry name" value="Winged helix-like DNA-binding domain superfamily/Winged helix DNA-binding domain"/>
    <property type="match status" value="1"/>
</dbReference>
<keyword evidence="10" id="KW-1185">Reference proteome</keyword>
<evidence type="ECO:0000256" key="3">
    <source>
        <dbReference type="ARBA" id="ARBA00023125"/>
    </source>
</evidence>
<keyword evidence="4" id="KW-0804">Transcription</keyword>
<dbReference type="InterPro" id="IPR005119">
    <property type="entry name" value="LysR_subst-bd"/>
</dbReference>
<dbReference type="RefSeq" id="WP_071831160.1">
    <property type="nucleotide sequence ID" value="NZ_LSRP01000005.1"/>
</dbReference>
<dbReference type="CDD" id="cd08414">
    <property type="entry name" value="PBP2_LTTR_aromatics_like"/>
    <property type="match status" value="1"/>
</dbReference>
<dbReference type="OrthoDB" id="9811588at2"/>
<dbReference type="Gene3D" id="3.40.190.10">
    <property type="entry name" value="Periplasmic binding protein-like II"/>
    <property type="match status" value="2"/>
</dbReference>
<evidence type="ECO:0000256" key="4">
    <source>
        <dbReference type="ARBA" id="ARBA00023163"/>
    </source>
</evidence>
<dbReference type="PROSITE" id="PS50931">
    <property type="entry name" value="HTH_LYSR"/>
    <property type="match status" value="1"/>
</dbReference>
<dbReference type="SUPFAM" id="SSF53850">
    <property type="entry name" value="Periplasmic binding protein-like II"/>
    <property type="match status" value="1"/>
</dbReference>
<evidence type="ECO:0000256" key="5">
    <source>
        <dbReference type="ARBA" id="ARBA00054626"/>
    </source>
</evidence>
<evidence type="ECO:0000256" key="6">
    <source>
        <dbReference type="ARBA" id="ARBA00067332"/>
    </source>
</evidence>
<feature type="domain" description="HTH lysR-type" evidence="8">
    <location>
        <begin position="1"/>
        <end position="58"/>
    </location>
</feature>
<evidence type="ECO:0000256" key="2">
    <source>
        <dbReference type="ARBA" id="ARBA00023015"/>
    </source>
</evidence>
<evidence type="ECO:0000313" key="10">
    <source>
        <dbReference type="Proteomes" id="UP000182661"/>
    </source>
</evidence>
<dbReference type="Proteomes" id="UP000182661">
    <property type="component" value="Unassembled WGS sequence"/>
</dbReference>
<dbReference type="Pfam" id="PF00126">
    <property type="entry name" value="HTH_1"/>
    <property type="match status" value="1"/>
</dbReference>
<dbReference type="InterPro" id="IPR036388">
    <property type="entry name" value="WH-like_DNA-bd_sf"/>
</dbReference>
<reference evidence="9 10" key="1">
    <citation type="submission" date="2016-02" db="EMBL/GenBank/DDBJ databases">
        <title>Genome sequencing of a beta-galactosidase producing bacteria Rhizobium sp. 59.</title>
        <authorList>
            <person name="Wang D."/>
            <person name="Kot W."/>
            <person name="Qin Y."/>
            <person name="Hansen L."/>
            <person name="Naqvi K."/>
            <person name="Rensing C."/>
        </authorList>
    </citation>
    <scope>NUCLEOTIDE SEQUENCE [LARGE SCALE GENOMIC DNA]</scope>
    <source>
        <strain evidence="9 10">59</strain>
    </source>
</reference>
<keyword evidence="2" id="KW-0805">Transcription regulation</keyword>
<name>A0A657LXS3_9HYPH</name>
<dbReference type="GO" id="GO:0003700">
    <property type="term" value="F:DNA-binding transcription factor activity"/>
    <property type="evidence" value="ECO:0007669"/>
    <property type="project" value="InterPro"/>
</dbReference>
<dbReference type="Pfam" id="PF03466">
    <property type="entry name" value="LysR_substrate"/>
    <property type="match status" value="1"/>
</dbReference>
<sequence>MELRQLHYFVAVAEELHFARAASRVHIAQPALSTQIQSLERELGVQLLIRTTRRVELTRAGATFYERCVRILSDIDLSTEITRSVAGKTVTRIRIGTIYPATVGVLPAFLARIARKYPEIQLHISSGSTDDIIRNLESGQINIGFIRPVENIGSLRFFSIAHERYLLAVEKGNALASRGDIGIDDLRDQKIISFSRQNLSYTERYFAEKFAEHDLTRNIAYTCDDTFSLVSLVSAGIGIGFAPEWTADLPNSNVALLKVKGIDFRIGLGIAWNAEDPTTSRNDIVDIARSLARQVR</sequence>
<comment type="caution">
    <text evidence="9">The sequence shown here is derived from an EMBL/GenBank/DDBJ whole genome shotgun (WGS) entry which is preliminary data.</text>
</comment>
<evidence type="ECO:0000313" key="9">
    <source>
        <dbReference type="EMBL" id="OJG00937.1"/>
    </source>
</evidence>
<accession>A0A657LXS3</accession>
<dbReference type="FunFam" id="1.10.10.10:FF:000001">
    <property type="entry name" value="LysR family transcriptional regulator"/>
    <property type="match status" value="1"/>
</dbReference>
<protein>
    <recommendedName>
        <fullName evidence="6">HTH-type transcriptional regulator TtuA</fullName>
    </recommendedName>
    <alternativeName>
        <fullName evidence="7">Tartrate utilization transcriptional regulator</fullName>
    </alternativeName>
</protein>
<dbReference type="PRINTS" id="PR00039">
    <property type="entry name" value="HTHLYSR"/>
</dbReference>
<gene>
    <name evidence="9" type="ORF">AX760_25085</name>
</gene>
<evidence type="ECO:0000256" key="7">
    <source>
        <dbReference type="ARBA" id="ARBA00083243"/>
    </source>
</evidence>
<dbReference type="PANTHER" id="PTHR30346">
    <property type="entry name" value="TRANSCRIPTIONAL DUAL REGULATOR HCAR-RELATED"/>
    <property type="match status" value="1"/>
</dbReference>
<dbReference type="InterPro" id="IPR036390">
    <property type="entry name" value="WH_DNA-bd_sf"/>
</dbReference>
<evidence type="ECO:0000259" key="8">
    <source>
        <dbReference type="PROSITE" id="PS50931"/>
    </source>
</evidence>
<dbReference type="InterPro" id="IPR000847">
    <property type="entry name" value="LysR_HTH_N"/>
</dbReference>
<proteinExistence type="inferred from homology"/>